<reference evidence="5" key="1">
    <citation type="submission" date="2017-03" db="EMBL/GenBank/DDBJ databases">
        <authorList>
            <person name="Monnet C."/>
        </authorList>
    </citation>
    <scope>NUCLEOTIDE SEQUENCE [LARGE SCALE GENOMIC DNA]</scope>
    <source>
        <strain evidence="5">ATCC 49514</strain>
    </source>
</reference>
<organism evidence="4 5">
    <name type="scientific">Brevibacterium iodinum ATCC 49514</name>
    <dbReference type="NCBI Taxonomy" id="1255616"/>
    <lineage>
        <taxon>Bacteria</taxon>
        <taxon>Bacillati</taxon>
        <taxon>Actinomycetota</taxon>
        <taxon>Actinomycetes</taxon>
        <taxon>Micrococcales</taxon>
        <taxon>Brevibacteriaceae</taxon>
        <taxon>Brevibacterium</taxon>
    </lineage>
</organism>
<evidence type="ECO:0000256" key="2">
    <source>
        <dbReference type="ARBA" id="ARBA00023235"/>
    </source>
</evidence>
<dbReference type="GO" id="GO:0016853">
    <property type="term" value="F:isomerase activity"/>
    <property type="evidence" value="ECO:0007669"/>
    <property type="project" value="UniProtKB-KW"/>
</dbReference>
<dbReference type="PANTHER" id="PTHR43709:SF3">
    <property type="entry name" value="ISOMERASE YBHH-RELATED"/>
    <property type="match status" value="1"/>
</dbReference>
<dbReference type="SUPFAM" id="SSF54506">
    <property type="entry name" value="Diaminopimelate epimerase-like"/>
    <property type="match status" value="2"/>
</dbReference>
<sequence>MPFRIENTIVNIYAEVIAVERIARMHDRVISHCTGPRSSQTVLPALFMRGGTSRGAFFHASDLPADSDLRDRVLLGVMGSPHPLQVDGLGGGHPLTSKVGIVSESDADDVDLDFTFAQLQPESTEVQTRANCGNMLAAVVPFAVEIGLITPVEDLMTVTVRTLNTGLVAEITIRTPPGPDGDRVVEFEGDTAIDGVNGTGSPISILFRDTAGSIAPSLLPTGRRRDELSLPDGITIEVTLIDNGQPVVILRASDLGLEGTETPETLEADTRLTSTIEHLRLQAGELMGLGDVSDKSYPKMTLVSAPSSGAALTTRSFIPQTVHRSIGVLAALTVATAACMDDTVAAEISQPGTGSERTLHIDHPSGSFPVELRLDGDTVTRSGLTRTARTLMAGSVFVPRSVWTGCDSDSTVSPTGTIRAQPEGSNA</sequence>
<dbReference type="PANTHER" id="PTHR43709">
    <property type="entry name" value="ACONITATE ISOMERASE-RELATED"/>
    <property type="match status" value="1"/>
</dbReference>
<keyword evidence="5" id="KW-1185">Reference proteome</keyword>
<dbReference type="AlphaFoldDB" id="A0A2H1JAL6"/>
<dbReference type="EMBL" id="FXYX01000010">
    <property type="protein sequence ID" value="SMX84378.1"/>
    <property type="molecule type" value="Genomic_DNA"/>
</dbReference>
<keyword evidence="2 4" id="KW-0413">Isomerase</keyword>
<dbReference type="Gene3D" id="3.10.310.10">
    <property type="entry name" value="Diaminopimelate Epimerase, Chain A, domain 1"/>
    <property type="match status" value="2"/>
</dbReference>
<accession>A0A2H1JAL6</accession>
<evidence type="ECO:0000313" key="5">
    <source>
        <dbReference type="Proteomes" id="UP000234382"/>
    </source>
</evidence>
<feature type="region of interest" description="Disordered" evidence="3">
    <location>
        <begin position="408"/>
        <end position="427"/>
    </location>
</feature>
<dbReference type="NCBIfam" id="NF033377">
    <property type="entry name" value="OMA_tautomer"/>
    <property type="match status" value="1"/>
</dbReference>
<comment type="similarity">
    <text evidence="1">Belongs to the PrpF family.</text>
</comment>
<protein>
    <submittedName>
        <fullName evidence="4">4-oxalomesaconate tautomerase</fullName>
        <ecNumber evidence="4">5.3.2.8</ecNumber>
    </submittedName>
</protein>
<dbReference type="InterPro" id="IPR047687">
    <property type="entry name" value="OMA_tautomer-like"/>
</dbReference>
<dbReference type="Proteomes" id="UP000234382">
    <property type="component" value="Unassembled WGS sequence"/>
</dbReference>
<evidence type="ECO:0000256" key="1">
    <source>
        <dbReference type="ARBA" id="ARBA00007673"/>
    </source>
</evidence>
<evidence type="ECO:0000313" key="4">
    <source>
        <dbReference type="EMBL" id="SMX84378.1"/>
    </source>
</evidence>
<evidence type="ECO:0000256" key="3">
    <source>
        <dbReference type="SAM" id="MobiDB-lite"/>
    </source>
</evidence>
<gene>
    <name evidence="4" type="ORF">BI49514_01793</name>
</gene>
<name>A0A2H1JAL6_9MICO</name>
<dbReference type="InterPro" id="IPR007400">
    <property type="entry name" value="PrpF-like"/>
</dbReference>
<dbReference type="EC" id="5.3.2.8" evidence="4"/>
<dbReference type="Pfam" id="PF04303">
    <property type="entry name" value="PrpF"/>
    <property type="match status" value="1"/>
</dbReference>
<proteinExistence type="inferred from homology"/>